<accession>A0A0F9DD03</accession>
<gene>
    <name evidence="1" type="ORF">LCGC14_2213500</name>
</gene>
<comment type="caution">
    <text evidence="1">The sequence shown here is derived from an EMBL/GenBank/DDBJ whole genome shotgun (WGS) entry which is preliminary data.</text>
</comment>
<organism evidence="1">
    <name type="scientific">marine sediment metagenome</name>
    <dbReference type="NCBI Taxonomy" id="412755"/>
    <lineage>
        <taxon>unclassified sequences</taxon>
        <taxon>metagenomes</taxon>
        <taxon>ecological metagenomes</taxon>
    </lineage>
</organism>
<sequence length="77" mass="9001">MENTSTAVNWIAYRVHYDSSCNGAYDIGYYQTREKAEEARHRFIHDELKKGKEDYKFSGICCDTDKDVKIEEITIEA</sequence>
<protein>
    <submittedName>
        <fullName evidence="1">Uncharacterized protein</fullName>
    </submittedName>
</protein>
<proteinExistence type="predicted"/>
<name>A0A0F9DD03_9ZZZZ</name>
<reference evidence="1" key="1">
    <citation type="journal article" date="2015" name="Nature">
        <title>Complex archaea that bridge the gap between prokaryotes and eukaryotes.</title>
        <authorList>
            <person name="Spang A."/>
            <person name="Saw J.H."/>
            <person name="Jorgensen S.L."/>
            <person name="Zaremba-Niedzwiedzka K."/>
            <person name="Martijn J."/>
            <person name="Lind A.E."/>
            <person name="van Eijk R."/>
            <person name="Schleper C."/>
            <person name="Guy L."/>
            <person name="Ettema T.J."/>
        </authorList>
    </citation>
    <scope>NUCLEOTIDE SEQUENCE</scope>
</reference>
<dbReference type="EMBL" id="LAZR01029424">
    <property type="protein sequence ID" value="KKL59618.1"/>
    <property type="molecule type" value="Genomic_DNA"/>
</dbReference>
<dbReference type="AlphaFoldDB" id="A0A0F9DD03"/>
<evidence type="ECO:0000313" key="1">
    <source>
        <dbReference type="EMBL" id="KKL59618.1"/>
    </source>
</evidence>